<feature type="domain" description="RCK C-terminal" evidence="9">
    <location>
        <begin position="207"/>
        <end position="293"/>
    </location>
</feature>
<evidence type="ECO:0000313" key="11">
    <source>
        <dbReference type="Proteomes" id="UP001269144"/>
    </source>
</evidence>
<keyword evidence="6 8" id="KW-1133">Transmembrane helix</keyword>
<dbReference type="SUPFAM" id="SSF116726">
    <property type="entry name" value="TrkA C-terminal domain-like"/>
    <property type="match status" value="2"/>
</dbReference>
<feature type="transmembrane region" description="Helical" evidence="8">
    <location>
        <begin position="384"/>
        <end position="405"/>
    </location>
</feature>
<keyword evidence="5 8" id="KW-0812">Transmembrane</keyword>
<dbReference type="RefSeq" id="WP_311162557.1">
    <property type="nucleotide sequence ID" value="NZ_JAVQLW010000004.1"/>
</dbReference>
<evidence type="ECO:0000256" key="2">
    <source>
        <dbReference type="ARBA" id="ARBA00009854"/>
    </source>
</evidence>
<feature type="transmembrane region" description="Helical" evidence="8">
    <location>
        <begin position="93"/>
        <end position="111"/>
    </location>
</feature>
<dbReference type="PROSITE" id="PS51202">
    <property type="entry name" value="RCK_C"/>
    <property type="match status" value="1"/>
</dbReference>
<dbReference type="Gene3D" id="3.30.70.1450">
    <property type="entry name" value="Regulator of K+ conductance, C-terminal domain"/>
    <property type="match status" value="1"/>
</dbReference>
<keyword evidence="7 8" id="KW-0472">Membrane</keyword>
<dbReference type="InterPro" id="IPR022457">
    <property type="entry name" value="Asp_Ala_antiprt"/>
</dbReference>
<dbReference type="Pfam" id="PF02080">
    <property type="entry name" value="TrkA_C"/>
    <property type="match status" value="2"/>
</dbReference>
<dbReference type="InterPro" id="IPR006512">
    <property type="entry name" value="YidE_YbjL"/>
</dbReference>
<proteinExistence type="inferred from homology"/>
<feature type="transmembrane region" description="Helical" evidence="8">
    <location>
        <begin position="35"/>
        <end position="55"/>
    </location>
</feature>
<sequence>MFSYIAETLRANPQLAIFLTLAIGYWVGARRFGSFSLGAVTGTLLAGVVIGQIGIDISSQVKSIFFIMFLFAVGFGVGPQFVRGIATDGLPQALFAVVVSVLCLAGVWIAAKVSGYGPGLAAGLLAGAQTISASIGLATDAINGAGLSPEQTKAELDLMPVAYAITYLFGTIGTGWILAFVGPKILGVDIAEACARYEREVLAGGSKDASHLSAWRARELRAYRVREGGMAVGQSAIAVETLAEGERIFVERIRRDGELVTPSPETVLKAGDLVAVSGKRDVLVKLFGETQEVDDQDLLDIPVEAVDVLLTSKALDGRELIDLAKEPYTRGVYLNSIRRGSMAVNIPVMPKTMLNRGDIVRVAGSTAHVAEFVKKVGFADRPQTVTNMVLVGLSIFIGGLIGAYVMPVGGIPITLSTSGGALIVGILVGWLRTVKPQIGNIPQPTLWFMNSVGLNVFIAIVGISSGPTFIAGLKEAGFGLFFWGLFATAVPMLLAPYIGKYIFKFDDAINLGCCGGARTSTASVAMVGEVAKSDVPMLGYTVPYAVSNTLLTLWGLVIVLLIL</sequence>
<dbReference type="NCBIfam" id="TIGR01625">
    <property type="entry name" value="YidE_YbjL_dupl"/>
    <property type="match status" value="1"/>
</dbReference>
<evidence type="ECO:0000256" key="7">
    <source>
        <dbReference type="ARBA" id="ARBA00023136"/>
    </source>
</evidence>
<evidence type="ECO:0000256" key="4">
    <source>
        <dbReference type="ARBA" id="ARBA00022475"/>
    </source>
</evidence>
<keyword evidence="4" id="KW-1003">Cell membrane</keyword>
<comment type="subcellular location">
    <subcellularLocation>
        <location evidence="1">Cell membrane</location>
        <topology evidence="1">Multi-pass membrane protein</topology>
    </subcellularLocation>
</comment>
<evidence type="ECO:0000256" key="5">
    <source>
        <dbReference type="ARBA" id="ARBA00022692"/>
    </source>
</evidence>
<dbReference type="InterPro" id="IPR036721">
    <property type="entry name" value="RCK_C_sf"/>
</dbReference>
<dbReference type="InterPro" id="IPR050144">
    <property type="entry name" value="AAE_transporter"/>
</dbReference>
<comment type="similarity">
    <text evidence="2">Belongs to the AAE transporter (TC 2.A.81) family.</text>
</comment>
<dbReference type="EMBL" id="JAVQLW010000004">
    <property type="protein sequence ID" value="MDS9469815.1"/>
    <property type="molecule type" value="Genomic_DNA"/>
</dbReference>
<evidence type="ECO:0000256" key="3">
    <source>
        <dbReference type="ARBA" id="ARBA00022448"/>
    </source>
</evidence>
<keyword evidence="3" id="KW-0813">Transport</keyword>
<feature type="transmembrane region" description="Helical" evidence="8">
    <location>
        <begin position="61"/>
        <end position="81"/>
    </location>
</feature>
<evidence type="ECO:0000256" key="6">
    <source>
        <dbReference type="ARBA" id="ARBA00022989"/>
    </source>
</evidence>
<organism evidence="10 11">
    <name type="scientific">Paracoccus aurantius</name>
    <dbReference type="NCBI Taxonomy" id="3073814"/>
    <lineage>
        <taxon>Bacteria</taxon>
        <taxon>Pseudomonadati</taxon>
        <taxon>Pseudomonadota</taxon>
        <taxon>Alphaproteobacteria</taxon>
        <taxon>Rhodobacterales</taxon>
        <taxon>Paracoccaceae</taxon>
        <taxon>Paracoccus</taxon>
    </lineage>
</organism>
<reference evidence="11" key="1">
    <citation type="submission" date="2023-07" db="EMBL/GenBank/DDBJ databases">
        <title>Paracoccus sp. MBLB3053 whole genome sequence.</title>
        <authorList>
            <person name="Hwang C.Y."/>
            <person name="Cho E.-S."/>
            <person name="Seo M.-J."/>
        </authorList>
    </citation>
    <scope>NUCLEOTIDE SEQUENCE [LARGE SCALE GENOMIC DNA]</scope>
    <source>
        <strain evidence="11">MBLB3053</strain>
    </source>
</reference>
<dbReference type="PANTHER" id="PTHR30445:SF9">
    <property type="match status" value="1"/>
</dbReference>
<dbReference type="Proteomes" id="UP001269144">
    <property type="component" value="Unassembled WGS sequence"/>
</dbReference>
<dbReference type="NCBIfam" id="TIGR03802">
    <property type="entry name" value="Asp_Ala_antiprt"/>
    <property type="match status" value="1"/>
</dbReference>
<dbReference type="Pfam" id="PF06826">
    <property type="entry name" value="Asp-Al_Ex"/>
    <property type="match status" value="2"/>
</dbReference>
<protein>
    <submittedName>
        <fullName evidence="10">Aspartate-alanine antiporter</fullName>
    </submittedName>
</protein>
<feature type="transmembrane region" description="Helical" evidence="8">
    <location>
        <begin position="452"/>
        <end position="470"/>
    </location>
</feature>
<feature type="transmembrane region" description="Helical" evidence="8">
    <location>
        <begin position="476"/>
        <end position="495"/>
    </location>
</feature>
<name>A0ABU2HZ65_9RHOB</name>
<evidence type="ECO:0000256" key="1">
    <source>
        <dbReference type="ARBA" id="ARBA00004651"/>
    </source>
</evidence>
<gene>
    <name evidence="10" type="primary">aspT</name>
    <name evidence="10" type="ORF">RGQ15_19845</name>
</gene>
<feature type="transmembrane region" description="Helical" evidence="8">
    <location>
        <begin position="542"/>
        <end position="562"/>
    </location>
</feature>
<evidence type="ECO:0000256" key="8">
    <source>
        <dbReference type="SAM" id="Phobius"/>
    </source>
</evidence>
<feature type="transmembrane region" description="Helical" evidence="8">
    <location>
        <begin position="411"/>
        <end position="431"/>
    </location>
</feature>
<dbReference type="PANTHER" id="PTHR30445">
    <property type="entry name" value="K(+)_H(+) ANTIPORTER SUBUNIT KHTT"/>
    <property type="match status" value="1"/>
</dbReference>
<feature type="transmembrane region" description="Helical" evidence="8">
    <location>
        <begin position="12"/>
        <end position="28"/>
    </location>
</feature>
<evidence type="ECO:0000259" key="9">
    <source>
        <dbReference type="PROSITE" id="PS51202"/>
    </source>
</evidence>
<comment type="caution">
    <text evidence="10">The sequence shown here is derived from an EMBL/GenBank/DDBJ whole genome shotgun (WGS) entry which is preliminary data.</text>
</comment>
<dbReference type="InterPro" id="IPR006037">
    <property type="entry name" value="RCK_C"/>
</dbReference>
<accession>A0ABU2HZ65</accession>
<feature type="transmembrane region" description="Helical" evidence="8">
    <location>
        <begin position="161"/>
        <end position="181"/>
    </location>
</feature>
<keyword evidence="11" id="KW-1185">Reference proteome</keyword>
<evidence type="ECO:0000313" key="10">
    <source>
        <dbReference type="EMBL" id="MDS9469815.1"/>
    </source>
</evidence>